<feature type="non-terminal residue" evidence="2">
    <location>
        <position position="1"/>
    </location>
</feature>
<name>A0A7J6RRQ0_PEROL</name>
<evidence type="ECO:0000256" key="1">
    <source>
        <dbReference type="SAM" id="MobiDB-lite"/>
    </source>
</evidence>
<accession>A0A7J6RRQ0</accession>
<reference evidence="2 3" key="1">
    <citation type="submission" date="2020-04" db="EMBL/GenBank/DDBJ databases">
        <title>Perkinsus olseni comparative genomics.</title>
        <authorList>
            <person name="Bogema D.R."/>
        </authorList>
    </citation>
    <scope>NUCLEOTIDE SEQUENCE [LARGE SCALE GENOMIC DNA]</scope>
    <source>
        <strain evidence="2 3">ATCC PRA-207</strain>
    </source>
</reference>
<organism evidence="2 3">
    <name type="scientific">Perkinsus olseni</name>
    <name type="common">Perkinsus atlanticus</name>
    <dbReference type="NCBI Taxonomy" id="32597"/>
    <lineage>
        <taxon>Eukaryota</taxon>
        <taxon>Sar</taxon>
        <taxon>Alveolata</taxon>
        <taxon>Perkinsozoa</taxon>
        <taxon>Perkinsea</taxon>
        <taxon>Perkinsida</taxon>
        <taxon>Perkinsidae</taxon>
        <taxon>Perkinsus</taxon>
    </lineage>
</organism>
<dbReference type="AlphaFoldDB" id="A0A7J6RRQ0"/>
<feature type="compositionally biased region" description="Polar residues" evidence="1">
    <location>
        <begin position="1"/>
        <end position="18"/>
    </location>
</feature>
<evidence type="ECO:0000313" key="3">
    <source>
        <dbReference type="Proteomes" id="UP000553632"/>
    </source>
</evidence>
<feature type="non-terminal residue" evidence="2">
    <location>
        <position position="173"/>
    </location>
</feature>
<keyword evidence="3" id="KW-1185">Reference proteome</keyword>
<comment type="caution">
    <text evidence="2">The sequence shown here is derived from an EMBL/GenBank/DDBJ whole genome shotgun (WGS) entry which is preliminary data.</text>
</comment>
<dbReference type="Proteomes" id="UP000553632">
    <property type="component" value="Unassembled WGS sequence"/>
</dbReference>
<proteinExistence type="predicted"/>
<protein>
    <submittedName>
        <fullName evidence="2">Uncharacterized protein</fullName>
    </submittedName>
</protein>
<feature type="region of interest" description="Disordered" evidence="1">
    <location>
        <begin position="1"/>
        <end position="20"/>
    </location>
</feature>
<gene>
    <name evidence="2" type="ORF">FOZ63_022615</name>
</gene>
<sequence>DAVSLSAMTLSSVTSGSEGTPDDYARRLCLWYRRSTRQGLNAGPDSLSDQGPIESAPDQPVRHGLRYLQQCASGQALRTPTGWWQVRFRDYEETFVWLIQGGSLLRIGDGELAIMDARASAPHVRPSDFALAFEGLSRLAGPRGGRGSCGHRLCLAVVDLWNHEPSFPHSEHA</sequence>
<evidence type="ECO:0000313" key="2">
    <source>
        <dbReference type="EMBL" id="KAF4722410.1"/>
    </source>
</evidence>
<dbReference type="EMBL" id="JABANO010024123">
    <property type="protein sequence ID" value="KAF4722410.1"/>
    <property type="molecule type" value="Genomic_DNA"/>
</dbReference>